<comment type="caution">
    <text evidence="1">The sequence shown here is derived from an EMBL/GenBank/DDBJ whole genome shotgun (WGS) entry which is preliminary data.</text>
</comment>
<organism evidence="1 2">
    <name type="scientific">Leptospira yasudae</name>
    <dbReference type="NCBI Taxonomy" id="2202201"/>
    <lineage>
        <taxon>Bacteria</taxon>
        <taxon>Pseudomonadati</taxon>
        <taxon>Spirochaetota</taxon>
        <taxon>Spirochaetia</taxon>
        <taxon>Leptospirales</taxon>
        <taxon>Leptospiraceae</taxon>
        <taxon>Leptospira</taxon>
    </lineage>
</organism>
<proteinExistence type="predicted"/>
<evidence type="ECO:0000313" key="1">
    <source>
        <dbReference type="EMBL" id="RHX78488.1"/>
    </source>
</evidence>
<name>A0ABX9LZP3_9LEPT</name>
<protein>
    <recommendedName>
        <fullName evidence="3">Lipoprotein</fullName>
    </recommendedName>
</protein>
<evidence type="ECO:0008006" key="3">
    <source>
        <dbReference type="Google" id="ProtNLM"/>
    </source>
</evidence>
<evidence type="ECO:0000313" key="2">
    <source>
        <dbReference type="Proteomes" id="UP000285569"/>
    </source>
</evidence>
<reference evidence="1 2" key="2">
    <citation type="journal article" date="2020" name="Int. J. Syst. Evol. Microbiol.">
        <title>Leptospira yasudae sp. nov. and Leptospira stimsonii sp. nov., two new species of the pathogenic group isolated from environmental sources.</title>
        <authorList>
            <person name="Casanovas-Massana A."/>
            <person name="Hamond C."/>
            <person name="Santos L.A."/>
            <person name="de Oliveira D."/>
            <person name="Hacker K.P."/>
            <person name="Balassiano I."/>
            <person name="Costa F."/>
            <person name="Medeiros M.A."/>
            <person name="Reis M.G."/>
            <person name="Ko A.I."/>
            <person name="Wunder E.A."/>
        </authorList>
    </citation>
    <scope>NUCLEOTIDE SEQUENCE [LARGE SCALE GENOMIC DNA]</scope>
    <source>
        <strain evidence="1 2">B21</strain>
    </source>
</reference>
<gene>
    <name evidence="1" type="ORF">DLM77_15410</name>
</gene>
<dbReference type="Proteomes" id="UP000285569">
    <property type="component" value="Unassembled WGS sequence"/>
</dbReference>
<reference evidence="2" key="1">
    <citation type="submission" date="2018-05" db="EMBL/GenBank/DDBJ databases">
        <title>Leptospira yasudae sp. nov. and Leptospira stimsonii sp. nov., two pathogenic species of the genus Leptospira isolated from environmental sources.</title>
        <authorList>
            <person name="Casanovas-Massana A."/>
            <person name="Hamond C."/>
            <person name="Santos L.A."/>
            <person name="Hacker K.P."/>
            <person name="Balassiano I."/>
            <person name="Medeiros M.A."/>
            <person name="Reis M.G."/>
            <person name="Ko A.I."/>
            <person name="Wunder E.A."/>
        </authorList>
    </citation>
    <scope>NUCLEOTIDE SEQUENCE [LARGE SCALE GENOMIC DNA]</scope>
    <source>
        <strain evidence="2">B21</strain>
    </source>
</reference>
<accession>A0ABX9LZP3</accession>
<sequence length="69" mass="7911">MFKRFALVLVFLLLVLCKGEERGNKDSTTFLQILNLFSQNDNNSNRSGSGGENFNLQSSIFKYRIKFSN</sequence>
<keyword evidence="2" id="KW-1185">Reference proteome</keyword>
<dbReference type="EMBL" id="QHCR01000007">
    <property type="protein sequence ID" value="RHX78488.1"/>
    <property type="molecule type" value="Genomic_DNA"/>
</dbReference>